<comment type="subcellular location">
    <subcellularLocation>
        <location evidence="1">Cell envelope</location>
    </subcellularLocation>
</comment>
<dbReference type="Proteomes" id="UP000808337">
    <property type="component" value="Unassembled WGS sequence"/>
</dbReference>
<keyword evidence="2" id="KW-0201">Cytochrome c-type biogenesis</keyword>
<dbReference type="AlphaFoldDB" id="A0A9D7XP37"/>
<comment type="caution">
    <text evidence="7">The sequence shown here is derived from an EMBL/GenBank/DDBJ whole genome shotgun (WGS) entry which is preliminary data.</text>
</comment>
<dbReference type="PANTHER" id="PTHR42852:SF6">
    <property type="entry name" value="THIOL:DISULFIDE INTERCHANGE PROTEIN DSBE"/>
    <property type="match status" value="1"/>
</dbReference>
<dbReference type="SUPFAM" id="SSF52833">
    <property type="entry name" value="Thioredoxin-like"/>
    <property type="match status" value="1"/>
</dbReference>
<keyword evidence="4" id="KW-0676">Redox-active center</keyword>
<dbReference type="Pfam" id="PF00578">
    <property type="entry name" value="AhpC-TSA"/>
    <property type="match status" value="1"/>
</dbReference>
<feature type="domain" description="Thioredoxin" evidence="6">
    <location>
        <begin position="256"/>
        <end position="396"/>
    </location>
</feature>
<keyword evidence="5" id="KW-0732">Signal</keyword>
<evidence type="ECO:0000256" key="3">
    <source>
        <dbReference type="ARBA" id="ARBA00023157"/>
    </source>
</evidence>
<reference evidence="7 8" key="1">
    <citation type="submission" date="2020-10" db="EMBL/GenBank/DDBJ databases">
        <title>Connecting structure to function with the recovery of over 1000 high-quality activated sludge metagenome-assembled genomes encoding full-length rRNA genes using long-read sequencing.</title>
        <authorList>
            <person name="Singleton C.M."/>
            <person name="Petriglieri F."/>
            <person name="Kristensen J.M."/>
            <person name="Kirkegaard R.H."/>
            <person name="Michaelsen T.Y."/>
            <person name="Andersen M.H."/>
            <person name="Karst S.M."/>
            <person name="Dueholm M.S."/>
            <person name="Nielsen P.H."/>
            <person name="Albertsen M."/>
        </authorList>
    </citation>
    <scope>NUCLEOTIDE SEQUENCE [LARGE SCALE GENOMIC DNA]</scope>
    <source>
        <strain evidence="7">Ribe_18-Q3-R11-54_MAXAC.273</strain>
    </source>
</reference>
<dbReference type="InterPro" id="IPR013766">
    <property type="entry name" value="Thioredoxin_domain"/>
</dbReference>
<dbReference type="GO" id="GO:0017004">
    <property type="term" value="P:cytochrome complex assembly"/>
    <property type="evidence" value="ECO:0007669"/>
    <property type="project" value="UniProtKB-KW"/>
</dbReference>
<dbReference type="InterPro" id="IPR050553">
    <property type="entry name" value="Thioredoxin_ResA/DsbE_sf"/>
</dbReference>
<evidence type="ECO:0000256" key="2">
    <source>
        <dbReference type="ARBA" id="ARBA00022748"/>
    </source>
</evidence>
<sequence>MKVFFTFLNLVLGFLSFTTQGCKAQPQEPISGQIKIHPEWKAEVYLIQPRNFSEIAANFLGQVIDSAAIEADGHFAFKHLPAIQENLLLQLAVQKINSRYPNQLTDAIPSEANYMPFIVSKGNPVNIKADISAFQKSFVFMNTSHGNSALISLRDIRLAAFQKYLADDVKEIHADSMLIEKENLYRNYIATMMRFADTTTSIEAAMVAIRWISPNGDFERVPEFIKGQCQKWQRNAPENPMTGQLCHVANKNTLPVMVGDVMPDFSLPLINGDTIMLSKLLGQRLTIVDIWASWCAPCRKENRMVLTPLWSAYKEKGLQIIGYSIDNNASSWKSAVLKDGATWSHASHLTGDATPFLEALRISTIPANFILDAEGKIIAKNLNGESLIGFVKDRLD</sequence>
<dbReference type="GO" id="GO:0016209">
    <property type="term" value="F:antioxidant activity"/>
    <property type="evidence" value="ECO:0007669"/>
    <property type="project" value="InterPro"/>
</dbReference>
<dbReference type="Gene3D" id="3.40.30.10">
    <property type="entry name" value="Glutaredoxin"/>
    <property type="match status" value="1"/>
</dbReference>
<dbReference type="EMBL" id="JADKGY010000001">
    <property type="protein sequence ID" value="MBK9981611.1"/>
    <property type="molecule type" value="Genomic_DNA"/>
</dbReference>
<proteinExistence type="predicted"/>
<accession>A0A9D7XP37</accession>
<dbReference type="InterPro" id="IPR036249">
    <property type="entry name" value="Thioredoxin-like_sf"/>
</dbReference>
<organism evidence="7 8">
    <name type="scientific">Candidatus Opimibacter skivensis</name>
    <dbReference type="NCBI Taxonomy" id="2982028"/>
    <lineage>
        <taxon>Bacteria</taxon>
        <taxon>Pseudomonadati</taxon>
        <taxon>Bacteroidota</taxon>
        <taxon>Saprospiria</taxon>
        <taxon>Saprospirales</taxon>
        <taxon>Saprospiraceae</taxon>
        <taxon>Candidatus Opimibacter</taxon>
    </lineage>
</organism>
<evidence type="ECO:0000313" key="8">
    <source>
        <dbReference type="Proteomes" id="UP000808337"/>
    </source>
</evidence>
<dbReference type="CDD" id="cd02966">
    <property type="entry name" value="TlpA_like_family"/>
    <property type="match status" value="1"/>
</dbReference>
<dbReference type="InterPro" id="IPR017937">
    <property type="entry name" value="Thioredoxin_CS"/>
</dbReference>
<feature type="signal peptide" evidence="5">
    <location>
        <begin position="1"/>
        <end position="24"/>
    </location>
</feature>
<dbReference type="GO" id="GO:0016491">
    <property type="term" value="F:oxidoreductase activity"/>
    <property type="evidence" value="ECO:0007669"/>
    <property type="project" value="InterPro"/>
</dbReference>
<evidence type="ECO:0000259" key="6">
    <source>
        <dbReference type="PROSITE" id="PS51352"/>
    </source>
</evidence>
<evidence type="ECO:0000256" key="5">
    <source>
        <dbReference type="SAM" id="SignalP"/>
    </source>
</evidence>
<dbReference type="PROSITE" id="PS51352">
    <property type="entry name" value="THIOREDOXIN_2"/>
    <property type="match status" value="1"/>
</dbReference>
<evidence type="ECO:0000313" key="7">
    <source>
        <dbReference type="EMBL" id="MBK9981611.1"/>
    </source>
</evidence>
<dbReference type="InterPro" id="IPR000866">
    <property type="entry name" value="AhpC/TSA"/>
</dbReference>
<dbReference type="PROSITE" id="PS00194">
    <property type="entry name" value="THIOREDOXIN_1"/>
    <property type="match status" value="1"/>
</dbReference>
<evidence type="ECO:0000256" key="1">
    <source>
        <dbReference type="ARBA" id="ARBA00004196"/>
    </source>
</evidence>
<keyword evidence="3" id="KW-1015">Disulfide bond</keyword>
<dbReference type="GO" id="GO:0030313">
    <property type="term" value="C:cell envelope"/>
    <property type="evidence" value="ECO:0007669"/>
    <property type="project" value="UniProtKB-SubCell"/>
</dbReference>
<evidence type="ECO:0000256" key="4">
    <source>
        <dbReference type="ARBA" id="ARBA00023284"/>
    </source>
</evidence>
<protein>
    <submittedName>
        <fullName evidence="7">TlpA family protein disulfide reductase</fullName>
    </submittedName>
</protein>
<feature type="chain" id="PRO_5039390742" evidence="5">
    <location>
        <begin position="25"/>
        <end position="396"/>
    </location>
</feature>
<dbReference type="PROSITE" id="PS51257">
    <property type="entry name" value="PROKAR_LIPOPROTEIN"/>
    <property type="match status" value="1"/>
</dbReference>
<name>A0A9D7XP37_9BACT</name>
<gene>
    <name evidence="7" type="ORF">IPP15_04165</name>
</gene>
<dbReference type="PANTHER" id="PTHR42852">
    <property type="entry name" value="THIOL:DISULFIDE INTERCHANGE PROTEIN DSBE"/>
    <property type="match status" value="1"/>
</dbReference>